<protein>
    <recommendedName>
        <fullName evidence="3">Nudix hydrolase domain-containing protein</fullName>
    </recommendedName>
</protein>
<accession>A0ABT5DUM5</accession>
<dbReference type="EMBL" id="JAQNDL010000001">
    <property type="protein sequence ID" value="MDC0717326.1"/>
    <property type="molecule type" value="Genomic_DNA"/>
</dbReference>
<sequence>MHDEPSDPQPQPWRRGRGRVQRELGRHWFYVDLSLEVRPAERHAFTVELEEPAGGWEVAHGSTIEAAVRFVEEKALHRLGRVDLGALVVTLKRVSTSSRGTTAPLVFYATLLALEEALELKVPDFKMDWETLELRLKIANGKQNRRP</sequence>
<organism evidence="1 2">
    <name type="scientific">Nannocystis bainbridge</name>
    <dbReference type="NCBI Taxonomy" id="2995303"/>
    <lineage>
        <taxon>Bacteria</taxon>
        <taxon>Pseudomonadati</taxon>
        <taxon>Myxococcota</taxon>
        <taxon>Polyangia</taxon>
        <taxon>Nannocystales</taxon>
        <taxon>Nannocystaceae</taxon>
        <taxon>Nannocystis</taxon>
    </lineage>
</organism>
<reference evidence="1 2" key="1">
    <citation type="submission" date="2022-11" db="EMBL/GenBank/DDBJ databases">
        <title>Minimal conservation of predation-associated metabolite biosynthetic gene clusters underscores biosynthetic potential of Myxococcota including descriptions for ten novel species: Archangium lansinium sp. nov., Myxococcus landrumus sp. nov., Nannocystis bai.</title>
        <authorList>
            <person name="Ahearne A."/>
            <person name="Stevens C."/>
            <person name="Dowd S."/>
        </authorList>
    </citation>
    <scope>NUCLEOTIDE SEQUENCE [LARGE SCALE GENOMIC DNA]</scope>
    <source>
        <strain evidence="1 2">BB15-2</strain>
    </source>
</reference>
<evidence type="ECO:0000313" key="1">
    <source>
        <dbReference type="EMBL" id="MDC0717326.1"/>
    </source>
</evidence>
<gene>
    <name evidence="1" type="ORF">POL25_10510</name>
</gene>
<proteinExistence type="predicted"/>
<dbReference type="Proteomes" id="UP001221686">
    <property type="component" value="Unassembled WGS sequence"/>
</dbReference>
<keyword evidence="2" id="KW-1185">Reference proteome</keyword>
<name>A0ABT5DUM5_9BACT</name>
<evidence type="ECO:0008006" key="3">
    <source>
        <dbReference type="Google" id="ProtNLM"/>
    </source>
</evidence>
<evidence type="ECO:0000313" key="2">
    <source>
        <dbReference type="Proteomes" id="UP001221686"/>
    </source>
</evidence>
<comment type="caution">
    <text evidence="1">The sequence shown here is derived from an EMBL/GenBank/DDBJ whole genome shotgun (WGS) entry which is preliminary data.</text>
</comment>
<dbReference type="RefSeq" id="WP_272085813.1">
    <property type="nucleotide sequence ID" value="NZ_JAQNDL010000001.1"/>
</dbReference>